<evidence type="ECO:0000256" key="1">
    <source>
        <dbReference type="SAM" id="MobiDB-lite"/>
    </source>
</evidence>
<feature type="region of interest" description="Disordered" evidence="1">
    <location>
        <begin position="1"/>
        <end position="22"/>
    </location>
</feature>
<evidence type="ECO:0000313" key="3">
    <source>
        <dbReference type="Proteomes" id="UP001345219"/>
    </source>
</evidence>
<keyword evidence="3" id="KW-1185">Reference proteome</keyword>
<reference evidence="2 3" key="1">
    <citation type="journal article" date="2023" name="Hortic Res">
        <title>Pangenome of water caltrop reveals structural variations and asymmetric subgenome divergence after allopolyploidization.</title>
        <authorList>
            <person name="Zhang X."/>
            <person name="Chen Y."/>
            <person name="Wang L."/>
            <person name="Yuan Y."/>
            <person name="Fang M."/>
            <person name="Shi L."/>
            <person name="Lu R."/>
            <person name="Comes H.P."/>
            <person name="Ma Y."/>
            <person name="Chen Y."/>
            <person name="Huang G."/>
            <person name="Zhou Y."/>
            <person name="Zheng Z."/>
            <person name="Qiu Y."/>
        </authorList>
    </citation>
    <scope>NUCLEOTIDE SEQUENCE [LARGE SCALE GENOMIC DNA]</scope>
    <source>
        <tissue evidence="2">Roots</tissue>
    </source>
</reference>
<dbReference type="AlphaFoldDB" id="A0AAN7KC89"/>
<accession>A0AAN7KC89</accession>
<comment type="caution">
    <text evidence="2">The sequence shown here is derived from an EMBL/GenBank/DDBJ whole genome shotgun (WGS) entry which is preliminary data.</text>
</comment>
<dbReference type="EMBL" id="JAXIOK010000008">
    <property type="protein sequence ID" value="KAK4764201.1"/>
    <property type="molecule type" value="Genomic_DNA"/>
</dbReference>
<dbReference type="Proteomes" id="UP001345219">
    <property type="component" value="Chromosome 11"/>
</dbReference>
<protein>
    <submittedName>
        <fullName evidence="2">Uncharacterized protein</fullName>
    </submittedName>
</protein>
<organism evidence="2 3">
    <name type="scientific">Trapa incisa</name>
    <dbReference type="NCBI Taxonomy" id="236973"/>
    <lineage>
        <taxon>Eukaryota</taxon>
        <taxon>Viridiplantae</taxon>
        <taxon>Streptophyta</taxon>
        <taxon>Embryophyta</taxon>
        <taxon>Tracheophyta</taxon>
        <taxon>Spermatophyta</taxon>
        <taxon>Magnoliopsida</taxon>
        <taxon>eudicotyledons</taxon>
        <taxon>Gunneridae</taxon>
        <taxon>Pentapetalae</taxon>
        <taxon>rosids</taxon>
        <taxon>malvids</taxon>
        <taxon>Myrtales</taxon>
        <taxon>Lythraceae</taxon>
        <taxon>Trapa</taxon>
    </lineage>
</organism>
<gene>
    <name evidence="2" type="ORF">SAY87_013639</name>
</gene>
<name>A0AAN7KC89_9MYRT</name>
<proteinExistence type="predicted"/>
<evidence type="ECO:0000313" key="2">
    <source>
        <dbReference type="EMBL" id="KAK4764201.1"/>
    </source>
</evidence>
<sequence>MKKASDCNSTSRVNAPSTINNDPSRALVVHSVELDAQPTCAISQEHVFYEKPSEAPAINDVDSAHDIFSLNSNAEPISILLKTKVEEFGECSSSVICNRSAKRHSLKGKGHMYINY</sequence>